<dbReference type="PANTHER" id="PTHR46093">
    <property type="entry name" value="ACYL-COA-BINDING DOMAIN-CONTAINING PROTEIN 5"/>
    <property type="match status" value="1"/>
</dbReference>
<name>A0A1Y2GEY8_9FUNG</name>
<sequence length="644" mass="70531">MTTIQPIQPRWFHAATLVNTMVYITGGTTRDHQGKLLSLDETLMLDLTQSWSIDNPLFKILDTARLPIPLSGHSMNKIQGTSQLVIVGGESINNSRNTTKSNKNSTDPMNSSILLVDTKHANTTGWSTLLLQYPSNSSNSNNTNNDNDNSNNNSNNNNNNSTGSTMPSPIHRMYHATTSTRKDGILVQGGYQSLIGNNNRTIVSSLVTLKPNFDKSSISQTTTAIISLARNAPALARHTMTLTPDGRAIILGGINSQGILTNLTQAYVLDTQADATTAEWKVVPLFGQPPAPRMEFTAVMVNATTMLVYGGTSDFKSANWATFYLDLPTWTWTSPMAQGITPRRWGHTATMAGNVMVVAFGLSSRQSPGNTTVVLLDTRTNTWITQFDPQVMNIGTGNSGNDDSDNNDDDSGVQDVDGEGKGPMSVGMVLGLGFVVTLAIVGGVFWLLVRKRKRRTRNQRAKENIDQFTTSRSVAGAISSSSANHRNGAKGFFEAFSLGTISNNQSRTERDGRGRKRRDSKRYSTTSVRTQHPQSILERMAELGYSPLQFGYPESVIRQGSGGVTVSNYIYPNQPCTQIEKVVTCGGNDGDRNRNEVETQVVFHDLSSAQKEALRLEFEQRQRQGGHDQAPKHELLQSNVEEYV</sequence>
<dbReference type="EMBL" id="MCFF01000035">
    <property type="protein sequence ID" value="ORZ09039.1"/>
    <property type="molecule type" value="Genomic_DNA"/>
</dbReference>
<dbReference type="Pfam" id="PF24681">
    <property type="entry name" value="Kelch_KLHDC2_KLHL20_DRC7"/>
    <property type="match status" value="1"/>
</dbReference>
<keyword evidence="2" id="KW-0677">Repeat</keyword>
<dbReference type="GeneID" id="33572235"/>
<feature type="transmembrane region" description="Helical" evidence="4">
    <location>
        <begin position="426"/>
        <end position="449"/>
    </location>
</feature>
<keyword evidence="4" id="KW-1133">Transmembrane helix</keyword>
<dbReference type="InParanoid" id="A0A1Y2GEY8"/>
<dbReference type="STRING" id="64571.A0A1Y2GEY8"/>
<dbReference type="OrthoDB" id="432528at2759"/>
<dbReference type="SUPFAM" id="SSF117281">
    <property type="entry name" value="Kelch motif"/>
    <property type="match status" value="2"/>
</dbReference>
<feature type="compositionally biased region" description="Acidic residues" evidence="3">
    <location>
        <begin position="402"/>
        <end position="412"/>
    </location>
</feature>
<feature type="compositionally biased region" description="Polar residues" evidence="3">
    <location>
        <begin position="523"/>
        <end position="532"/>
    </location>
</feature>
<proteinExistence type="predicted"/>
<feature type="compositionally biased region" description="Low complexity" evidence="3">
    <location>
        <begin position="135"/>
        <end position="162"/>
    </location>
</feature>
<evidence type="ECO:0000313" key="5">
    <source>
        <dbReference type="EMBL" id="ORZ09039.1"/>
    </source>
</evidence>
<feature type="compositionally biased region" description="Basic and acidic residues" evidence="3">
    <location>
        <begin position="620"/>
        <end position="635"/>
    </location>
</feature>
<keyword evidence="1" id="KW-0880">Kelch repeat</keyword>
<dbReference type="Proteomes" id="UP000193648">
    <property type="component" value="Unassembled WGS sequence"/>
</dbReference>
<dbReference type="RefSeq" id="XP_021878666.1">
    <property type="nucleotide sequence ID" value="XM_022030393.1"/>
</dbReference>
<evidence type="ECO:0000256" key="2">
    <source>
        <dbReference type="ARBA" id="ARBA00022737"/>
    </source>
</evidence>
<evidence type="ECO:0000313" key="6">
    <source>
        <dbReference type="Proteomes" id="UP000193648"/>
    </source>
</evidence>
<evidence type="ECO:0000256" key="3">
    <source>
        <dbReference type="SAM" id="MobiDB-lite"/>
    </source>
</evidence>
<dbReference type="InterPro" id="IPR015915">
    <property type="entry name" value="Kelch-typ_b-propeller"/>
</dbReference>
<feature type="region of interest" description="Disordered" evidence="3">
    <location>
        <begin position="620"/>
        <end position="644"/>
    </location>
</feature>
<comment type="caution">
    <text evidence="5">The sequence shown here is derived from an EMBL/GenBank/DDBJ whole genome shotgun (WGS) entry which is preliminary data.</text>
</comment>
<accession>A0A1Y2GEY8</accession>
<keyword evidence="4" id="KW-0472">Membrane</keyword>
<feature type="region of interest" description="Disordered" evidence="3">
    <location>
        <begin position="132"/>
        <end position="170"/>
    </location>
</feature>
<keyword evidence="6" id="KW-1185">Reference proteome</keyword>
<evidence type="ECO:0008006" key="7">
    <source>
        <dbReference type="Google" id="ProtNLM"/>
    </source>
</evidence>
<dbReference type="Gene3D" id="2.120.10.80">
    <property type="entry name" value="Kelch-type beta propeller"/>
    <property type="match status" value="2"/>
</dbReference>
<dbReference type="PANTHER" id="PTHR46093:SF18">
    <property type="entry name" value="FIBRONECTIN TYPE-III DOMAIN-CONTAINING PROTEIN"/>
    <property type="match status" value="1"/>
</dbReference>
<feature type="region of interest" description="Disordered" evidence="3">
    <location>
        <begin position="503"/>
        <end position="532"/>
    </location>
</feature>
<dbReference type="AlphaFoldDB" id="A0A1Y2GEY8"/>
<feature type="region of interest" description="Disordered" evidence="3">
    <location>
        <begin position="391"/>
        <end position="420"/>
    </location>
</feature>
<evidence type="ECO:0000256" key="1">
    <source>
        <dbReference type="ARBA" id="ARBA00022441"/>
    </source>
</evidence>
<protein>
    <recommendedName>
        <fullName evidence="7">Galactose oxidase</fullName>
    </recommendedName>
</protein>
<reference evidence="5 6" key="1">
    <citation type="submission" date="2016-07" db="EMBL/GenBank/DDBJ databases">
        <title>Pervasive Adenine N6-methylation of Active Genes in Fungi.</title>
        <authorList>
            <consortium name="DOE Joint Genome Institute"/>
            <person name="Mondo S.J."/>
            <person name="Dannebaum R.O."/>
            <person name="Kuo R.C."/>
            <person name="Labutti K."/>
            <person name="Haridas S."/>
            <person name="Kuo A."/>
            <person name="Salamov A."/>
            <person name="Ahrendt S.R."/>
            <person name="Lipzen A."/>
            <person name="Sullivan W."/>
            <person name="Andreopoulos W.B."/>
            <person name="Clum A."/>
            <person name="Lindquist E."/>
            <person name="Daum C."/>
            <person name="Ramamoorthy G.K."/>
            <person name="Gryganskyi A."/>
            <person name="Culley D."/>
            <person name="Magnuson J.K."/>
            <person name="James T.Y."/>
            <person name="O'Malley M.A."/>
            <person name="Stajich J.E."/>
            <person name="Spatafora J.W."/>
            <person name="Visel A."/>
            <person name="Grigoriev I.V."/>
        </authorList>
    </citation>
    <scope>NUCLEOTIDE SEQUENCE [LARGE SCALE GENOMIC DNA]</scope>
    <source>
        <strain evidence="5 6">NRRL 3116</strain>
    </source>
</reference>
<keyword evidence="4" id="KW-0812">Transmembrane</keyword>
<evidence type="ECO:0000256" key="4">
    <source>
        <dbReference type="SAM" id="Phobius"/>
    </source>
</evidence>
<organism evidence="5 6">
    <name type="scientific">Lobosporangium transversale</name>
    <dbReference type="NCBI Taxonomy" id="64571"/>
    <lineage>
        <taxon>Eukaryota</taxon>
        <taxon>Fungi</taxon>
        <taxon>Fungi incertae sedis</taxon>
        <taxon>Mucoromycota</taxon>
        <taxon>Mortierellomycotina</taxon>
        <taxon>Mortierellomycetes</taxon>
        <taxon>Mortierellales</taxon>
        <taxon>Mortierellaceae</taxon>
        <taxon>Lobosporangium</taxon>
    </lineage>
</organism>
<gene>
    <name evidence="5" type="ORF">BCR41DRAFT_424240</name>
</gene>